<organism evidence="1 2">
    <name type="scientific">Burkholderia multivorans</name>
    <dbReference type="NCBI Taxonomy" id="87883"/>
    <lineage>
        <taxon>Bacteria</taxon>
        <taxon>Pseudomonadati</taxon>
        <taxon>Pseudomonadota</taxon>
        <taxon>Betaproteobacteria</taxon>
        <taxon>Burkholderiales</taxon>
        <taxon>Burkholderiaceae</taxon>
        <taxon>Burkholderia</taxon>
        <taxon>Burkholderia cepacia complex</taxon>
    </lineage>
</organism>
<dbReference type="RefSeq" id="WP_038442373.1">
    <property type="nucleotide sequence ID" value="NZ_CADFDP010000009.1"/>
</dbReference>
<dbReference type="EMBL" id="PVGH01000075">
    <property type="protein sequence ID" value="PRF58840.1"/>
    <property type="molecule type" value="Genomic_DNA"/>
</dbReference>
<evidence type="ECO:0000313" key="1">
    <source>
        <dbReference type="EMBL" id="PRF58840.1"/>
    </source>
</evidence>
<gene>
    <name evidence="1" type="ORF">C6Q15_18725</name>
</gene>
<comment type="caution">
    <text evidence="1">The sequence shown here is derived from an EMBL/GenBank/DDBJ whole genome shotgun (WGS) entry which is preliminary data.</text>
</comment>
<accession>A0A2S9MJW5</accession>
<dbReference type="Proteomes" id="UP000238982">
    <property type="component" value="Unassembled WGS sequence"/>
</dbReference>
<dbReference type="AlphaFoldDB" id="A0A2S9MJW5"/>
<evidence type="ECO:0000313" key="2">
    <source>
        <dbReference type="Proteomes" id="UP000238982"/>
    </source>
</evidence>
<proteinExistence type="predicted"/>
<reference evidence="1 2" key="1">
    <citation type="submission" date="2018-03" db="EMBL/GenBank/DDBJ databases">
        <authorList>
            <person name="Keele B.F."/>
        </authorList>
    </citation>
    <scope>NUCLEOTIDE SEQUENCE [LARGE SCALE GENOMIC DNA]</scope>
    <source>
        <strain evidence="1 2">AU19729</strain>
    </source>
</reference>
<sequence>MRRWWIVIGERADICLLVALYAGMLAVALCCATSADGDRDGALFAFDVAPVVELKLRGDAATCVVENVVVGDGAIRAGTRCAPTLPVPRQRAGPR</sequence>
<protein>
    <submittedName>
        <fullName evidence="1">Uncharacterized protein</fullName>
    </submittedName>
</protein>
<dbReference type="GeneID" id="93168054"/>
<dbReference type="KEGG" id="bmk:DM80_6547"/>
<name>A0A2S9MJW5_9BURK</name>